<name>A0AAN7TFZ8_9PEZI</name>
<feature type="region of interest" description="Disordered" evidence="1">
    <location>
        <begin position="218"/>
        <end position="250"/>
    </location>
</feature>
<dbReference type="Gene3D" id="3.60.15.10">
    <property type="entry name" value="Ribonuclease Z/Hydroxyacylglutathione hydrolase-like"/>
    <property type="match status" value="1"/>
</dbReference>
<evidence type="ECO:0000313" key="2">
    <source>
        <dbReference type="EMBL" id="KAK5114323.1"/>
    </source>
</evidence>
<protein>
    <submittedName>
        <fullName evidence="2">Uncharacterized protein</fullName>
    </submittedName>
</protein>
<dbReference type="AlphaFoldDB" id="A0AAN7TFZ8"/>
<dbReference type="PANTHER" id="PTHR36142">
    <property type="entry name" value="METALLO-HYDROLASE/OXIDOREDUCTASE SUPERFAMILY PROTEIN"/>
    <property type="match status" value="1"/>
</dbReference>
<dbReference type="Proteomes" id="UP001310890">
    <property type="component" value="Unassembled WGS sequence"/>
</dbReference>
<evidence type="ECO:0000313" key="3">
    <source>
        <dbReference type="Proteomes" id="UP001310890"/>
    </source>
</evidence>
<evidence type="ECO:0000256" key="1">
    <source>
        <dbReference type="SAM" id="MobiDB-lite"/>
    </source>
</evidence>
<comment type="caution">
    <text evidence="2">The sequence shown here is derived from an EMBL/GenBank/DDBJ whole genome shotgun (WGS) entry which is preliminary data.</text>
</comment>
<dbReference type="EMBL" id="JAVRRL010000018">
    <property type="protein sequence ID" value="KAK5114323.1"/>
    <property type="molecule type" value="Genomic_DNA"/>
</dbReference>
<gene>
    <name evidence="2" type="ORF">LTR62_002574</name>
</gene>
<dbReference type="InterPro" id="IPR036866">
    <property type="entry name" value="RibonucZ/Hydroxyglut_hydro"/>
</dbReference>
<accession>A0AAN7TFZ8</accession>
<organism evidence="2 3">
    <name type="scientific">Meristemomyces frigidus</name>
    <dbReference type="NCBI Taxonomy" id="1508187"/>
    <lineage>
        <taxon>Eukaryota</taxon>
        <taxon>Fungi</taxon>
        <taxon>Dikarya</taxon>
        <taxon>Ascomycota</taxon>
        <taxon>Pezizomycotina</taxon>
        <taxon>Dothideomycetes</taxon>
        <taxon>Dothideomycetidae</taxon>
        <taxon>Mycosphaerellales</taxon>
        <taxon>Teratosphaeriaceae</taxon>
        <taxon>Meristemomyces</taxon>
    </lineage>
</organism>
<feature type="compositionally biased region" description="Polar residues" evidence="1">
    <location>
        <begin position="218"/>
        <end position="230"/>
    </location>
</feature>
<reference evidence="2" key="1">
    <citation type="submission" date="2023-08" db="EMBL/GenBank/DDBJ databases">
        <title>Black Yeasts Isolated from many extreme environments.</title>
        <authorList>
            <person name="Coleine C."/>
            <person name="Stajich J.E."/>
            <person name="Selbmann L."/>
        </authorList>
    </citation>
    <scope>NUCLEOTIDE SEQUENCE</scope>
    <source>
        <strain evidence="2">CCFEE 5401</strain>
    </source>
</reference>
<sequence>MSLTIDKLNDDTTFLLAFAPSFAPKSTKAGRKFPGASTILLDPWLGGDAPILHPTFQVSRHTGSSIITSLTELDPPPDVVVISQDKPDHCHQPTLCSLPKDTRTRILATPGAAKTIRGWKYFDHGIVHVMKPYNPHKASVVTRIRLEPYSSTSSAGEITIANIPTRRDITGLHNAIGITYRPPGSLLSAFGGDETVSLSDLSTTPDAARTLRKARSAANISNATNKSRTYSLRDRSDSAARPTYLDPVGNREGTTLVTELPFSELQRVDSKTSQITRHHREKTLSVIYTPHGLPLSTLKDYLAHHLQCVGAYPVTALFHCMNTEENPWCLGGMVANGAPGGVEVASSLEAKHWIGTHDEIKELKGVATLWLKSRRYSVEEVMGMLWERESRRDVKRRHGTAVKIMGCGERFRIAG</sequence>
<dbReference type="PANTHER" id="PTHR36142:SF5">
    <property type="entry name" value="METALLO-BETA-LACTAMASE DOMAIN-CONTAINING PROTEIN"/>
    <property type="match status" value="1"/>
</dbReference>
<proteinExistence type="predicted"/>